<evidence type="ECO:0000256" key="2">
    <source>
        <dbReference type="SAM" id="SignalP"/>
    </source>
</evidence>
<keyword evidence="1" id="KW-0697">Rotamase</keyword>
<keyword evidence="5" id="KW-1185">Reference proteome</keyword>
<evidence type="ECO:0000256" key="1">
    <source>
        <dbReference type="PROSITE-ProRule" id="PRU00278"/>
    </source>
</evidence>
<dbReference type="Proteomes" id="UP000325286">
    <property type="component" value="Chromosome"/>
</dbReference>
<dbReference type="InterPro" id="IPR046357">
    <property type="entry name" value="PPIase_dom_sf"/>
</dbReference>
<dbReference type="InterPro" id="IPR027304">
    <property type="entry name" value="Trigger_fact/SurA_dom_sf"/>
</dbReference>
<dbReference type="SUPFAM" id="SSF54534">
    <property type="entry name" value="FKBP-like"/>
    <property type="match status" value="1"/>
</dbReference>
<protein>
    <submittedName>
        <fullName evidence="4">Foldase protein PrsA</fullName>
        <ecNumber evidence="4">5.2.1.8</ecNumber>
    </submittedName>
</protein>
<dbReference type="EC" id="5.2.1.8" evidence="4"/>
<organism evidence="4 5">
    <name type="scientific">Roseimaritima ulvae</name>
    <dbReference type="NCBI Taxonomy" id="980254"/>
    <lineage>
        <taxon>Bacteria</taxon>
        <taxon>Pseudomonadati</taxon>
        <taxon>Planctomycetota</taxon>
        <taxon>Planctomycetia</taxon>
        <taxon>Pirellulales</taxon>
        <taxon>Pirellulaceae</taxon>
        <taxon>Roseimaritima</taxon>
    </lineage>
</organism>
<dbReference type="InterPro" id="IPR000297">
    <property type="entry name" value="PPIase_PpiC"/>
</dbReference>
<reference evidence="4 5" key="1">
    <citation type="submission" date="2019-08" db="EMBL/GenBank/DDBJ databases">
        <title>Deep-cultivation of Planctomycetes and their phenomic and genomic characterization uncovers novel biology.</title>
        <authorList>
            <person name="Wiegand S."/>
            <person name="Jogler M."/>
            <person name="Boedeker C."/>
            <person name="Pinto D."/>
            <person name="Vollmers J."/>
            <person name="Rivas-Marin E."/>
            <person name="Kohn T."/>
            <person name="Peeters S.H."/>
            <person name="Heuer A."/>
            <person name="Rast P."/>
            <person name="Oberbeckmann S."/>
            <person name="Bunk B."/>
            <person name="Jeske O."/>
            <person name="Meyerdierks A."/>
            <person name="Storesund J.E."/>
            <person name="Kallscheuer N."/>
            <person name="Luecker S."/>
            <person name="Lage O.M."/>
            <person name="Pohl T."/>
            <person name="Merkel B.J."/>
            <person name="Hornburger P."/>
            <person name="Mueller R.-W."/>
            <person name="Bruemmer F."/>
            <person name="Labrenz M."/>
            <person name="Spormann A.M."/>
            <person name="Op den Camp H."/>
            <person name="Overmann J."/>
            <person name="Amann R."/>
            <person name="Jetten M.S.M."/>
            <person name="Mascher T."/>
            <person name="Medema M.H."/>
            <person name="Devos D.P."/>
            <person name="Kaster A.-K."/>
            <person name="Ovreas L."/>
            <person name="Rohde M."/>
            <person name="Galperin M.Y."/>
            <person name="Jogler C."/>
        </authorList>
    </citation>
    <scope>NUCLEOTIDE SEQUENCE [LARGE SCALE GENOMIC DNA]</scope>
    <source>
        <strain evidence="4 5">UC8</strain>
    </source>
</reference>
<feature type="signal peptide" evidence="2">
    <location>
        <begin position="1"/>
        <end position="21"/>
    </location>
</feature>
<keyword evidence="1 4" id="KW-0413">Isomerase</keyword>
<dbReference type="GO" id="GO:0003755">
    <property type="term" value="F:peptidyl-prolyl cis-trans isomerase activity"/>
    <property type="evidence" value="ECO:0007669"/>
    <property type="project" value="UniProtKB-KW"/>
</dbReference>
<feature type="chain" id="PRO_5023004327" evidence="2">
    <location>
        <begin position="22"/>
        <end position="326"/>
    </location>
</feature>
<dbReference type="RefSeq" id="WP_068138191.1">
    <property type="nucleotide sequence ID" value="NZ_CP042914.1"/>
</dbReference>
<accession>A0A5B9QXD9</accession>
<dbReference type="Pfam" id="PF00639">
    <property type="entry name" value="Rotamase"/>
    <property type="match status" value="1"/>
</dbReference>
<sequence length="326" mass="35250" precursor="true">MVRLVCCVCGLILWGLSPVAAQSPVPAGGDPAEVICTVDEQPIYRGEFNLMLAEQLAGKSTDTASAAMRQAIALTLVRRHLAMRSLLELGGESFKAQLKQGTQQAAQQAERRGDSLDQVAERAGSDMRSLGRDLVWKIGWAQYLRSRLTEENLQRFFDANRAKYDGTKVRVSHLFVPLAAGDPEAVRQSMENLQALAARIAAADDVATEFAAAVREHSQSTSADNDGDLGWVGGQGDLPPAVSEAVMAAKVGQVVGPIRSPLGLHLLYVQQRRDGQLSREQMPDQAGLRRDAAAAMFTALVRRQRDADVQWLDESLTPPAEAAVIP</sequence>
<evidence type="ECO:0000259" key="3">
    <source>
        <dbReference type="PROSITE" id="PS50198"/>
    </source>
</evidence>
<keyword evidence="2" id="KW-0732">Signal</keyword>
<dbReference type="AlphaFoldDB" id="A0A5B9QXD9"/>
<feature type="domain" description="PpiC" evidence="3">
    <location>
        <begin position="166"/>
        <end position="271"/>
    </location>
</feature>
<proteinExistence type="predicted"/>
<dbReference type="EMBL" id="CP042914">
    <property type="protein sequence ID" value="QEG43678.1"/>
    <property type="molecule type" value="Genomic_DNA"/>
</dbReference>
<dbReference type="PANTHER" id="PTHR47245:SF2">
    <property type="entry name" value="PEPTIDYL-PROLYL CIS-TRANS ISOMERASE HP_0175-RELATED"/>
    <property type="match status" value="1"/>
</dbReference>
<dbReference type="PANTHER" id="PTHR47245">
    <property type="entry name" value="PEPTIDYLPROLYL ISOMERASE"/>
    <property type="match status" value="1"/>
</dbReference>
<gene>
    <name evidence="4" type="primary">prsA_2</name>
    <name evidence="4" type="ORF">UC8_57300</name>
</gene>
<dbReference type="KEGG" id="rul:UC8_57300"/>
<dbReference type="SUPFAM" id="SSF109998">
    <property type="entry name" value="Triger factor/SurA peptide-binding domain-like"/>
    <property type="match status" value="1"/>
</dbReference>
<dbReference type="Gene3D" id="3.10.50.40">
    <property type="match status" value="1"/>
</dbReference>
<evidence type="ECO:0000313" key="5">
    <source>
        <dbReference type="Proteomes" id="UP000325286"/>
    </source>
</evidence>
<evidence type="ECO:0000313" key="4">
    <source>
        <dbReference type="EMBL" id="QEG43678.1"/>
    </source>
</evidence>
<name>A0A5B9QXD9_9BACT</name>
<dbReference type="InterPro" id="IPR050245">
    <property type="entry name" value="PrsA_foldase"/>
</dbReference>
<dbReference type="PROSITE" id="PS50198">
    <property type="entry name" value="PPIC_PPIASE_2"/>
    <property type="match status" value="1"/>
</dbReference>